<evidence type="ECO:0000313" key="3">
    <source>
        <dbReference type="EMBL" id="KZM26491.1"/>
    </source>
</evidence>
<dbReference type="EMBL" id="JYNV01000103">
    <property type="protein sequence ID" value="KZM26491.1"/>
    <property type="molecule type" value="Genomic_DNA"/>
</dbReference>
<evidence type="ECO:0000256" key="2">
    <source>
        <dbReference type="RuleBase" id="RU003682"/>
    </source>
</evidence>
<dbReference type="GO" id="GO:0044283">
    <property type="term" value="P:small molecule biosynthetic process"/>
    <property type="evidence" value="ECO:0007669"/>
    <property type="project" value="UniProtKB-ARBA"/>
</dbReference>
<dbReference type="SUPFAM" id="SSF51197">
    <property type="entry name" value="Clavaminate synthase-like"/>
    <property type="match status" value="1"/>
</dbReference>
<keyword evidence="2" id="KW-0479">Metal-binding</keyword>
<comment type="similarity">
    <text evidence="1 2">Belongs to the iron/ascorbate-dependent oxidoreductase family.</text>
</comment>
<dbReference type="InterPro" id="IPR050231">
    <property type="entry name" value="Iron_ascorbate_oxido_reductase"/>
</dbReference>
<organism evidence="3 4">
    <name type="scientific">Didymella rabiei</name>
    <name type="common">Chickpea ascochyta blight fungus</name>
    <name type="synonym">Mycosphaerella rabiei</name>
    <dbReference type="NCBI Taxonomy" id="5454"/>
    <lineage>
        <taxon>Eukaryota</taxon>
        <taxon>Fungi</taxon>
        <taxon>Dikarya</taxon>
        <taxon>Ascomycota</taxon>
        <taxon>Pezizomycotina</taxon>
        <taxon>Dothideomycetes</taxon>
        <taxon>Pleosporomycetidae</taxon>
        <taxon>Pleosporales</taxon>
        <taxon>Pleosporineae</taxon>
        <taxon>Didymellaceae</taxon>
        <taxon>Ascochyta</taxon>
    </lineage>
</organism>
<dbReference type="InterPro" id="IPR044861">
    <property type="entry name" value="IPNS-like_FE2OG_OXY"/>
</dbReference>
<keyword evidence="4" id="KW-1185">Reference proteome</keyword>
<evidence type="ECO:0000313" key="4">
    <source>
        <dbReference type="Proteomes" id="UP000076837"/>
    </source>
</evidence>
<evidence type="ECO:0000256" key="1">
    <source>
        <dbReference type="ARBA" id="ARBA00008056"/>
    </source>
</evidence>
<dbReference type="AlphaFoldDB" id="A0A163JPF4"/>
<gene>
    <name evidence="3" type="ORF">ST47_g2403</name>
</gene>
<dbReference type="Proteomes" id="UP000076837">
    <property type="component" value="Unassembled WGS sequence"/>
</dbReference>
<sequence>MSHSHVNSDSIPVIDISRPSDEIARQVLDAASTHGFLFIKNDGVTIPPKDIDDMFKLSRDVFSLPKEQKSEYAIHSDKAGGINRGWVQMAGESLDPAGQKQGDPKEAFNIGPPQPHLQPLPSPLSTSSDLILRFQNACHNLCTSILSLLGRALETPDPTYFASRHDQSRGPSGTIFRMLYYPLSSSTAEAAPRIRAGAHSDYGSLTLLFRLPGQPGLELFSPASQSWVPVPVNPSPATLASPPILVNMGDLLSFWTGGMLKSTVHRVTFSGGGERYSMAYFCHPLDGARLERVESRVLALRDDAKGKEELRSQRKRLGLREQGDEVLTAKEHLDRRLKVTYGL</sequence>
<keyword evidence="2" id="KW-0408">Iron</keyword>
<dbReference type="GO" id="GO:0046872">
    <property type="term" value="F:metal ion binding"/>
    <property type="evidence" value="ECO:0007669"/>
    <property type="project" value="UniProtKB-KW"/>
</dbReference>
<proteinExistence type="inferred from homology"/>
<dbReference type="GO" id="GO:0016491">
    <property type="term" value="F:oxidoreductase activity"/>
    <property type="evidence" value="ECO:0007669"/>
    <property type="project" value="UniProtKB-KW"/>
</dbReference>
<dbReference type="FunFam" id="2.60.120.330:FF:000051">
    <property type="entry name" value="Clavaminate synthase-like protein"/>
    <property type="match status" value="1"/>
</dbReference>
<accession>A0A163JPF4</accession>
<comment type="caution">
    <text evidence="3">The sequence shown here is derived from an EMBL/GenBank/DDBJ whole genome shotgun (WGS) entry which is preliminary data.</text>
</comment>
<dbReference type="InterPro" id="IPR005123">
    <property type="entry name" value="Oxoglu/Fe-dep_dioxygenase_dom"/>
</dbReference>
<dbReference type="Pfam" id="PF14226">
    <property type="entry name" value="DIOX_N"/>
    <property type="match status" value="1"/>
</dbReference>
<dbReference type="InterPro" id="IPR027443">
    <property type="entry name" value="IPNS-like_sf"/>
</dbReference>
<dbReference type="PANTHER" id="PTHR47990">
    <property type="entry name" value="2-OXOGLUTARATE (2OG) AND FE(II)-DEPENDENT OXYGENASE SUPERFAMILY PROTEIN-RELATED"/>
    <property type="match status" value="1"/>
</dbReference>
<dbReference type="InterPro" id="IPR026992">
    <property type="entry name" value="DIOX_N"/>
</dbReference>
<dbReference type="Gene3D" id="2.60.120.330">
    <property type="entry name" value="B-lactam Antibiotic, Isopenicillin N Synthase, Chain"/>
    <property type="match status" value="1"/>
</dbReference>
<dbReference type="Pfam" id="PF03171">
    <property type="entry name" value="2OG-FeII_Oxy"/>
    <property type="match status" value="1"/>
</dbReference>
<protein>
    <submittedName>
        <fullName evidence="3">Oxidoreductase</fullName>
    </submittedName>
</protein>
<dbReference type="PROSITE" id="PS51471">
    <property type="entry name" value="FE2OG_OXY"/>
    <property type="match status" value="1"/>
</dbReference>
<reference evidence="3 4" key="1">
    <citation type="journal article" date="2016" name="Sci. Rep.">
        <title>Draft genome sequencing and secretome analysis of fungal phytopathogen Ascochyta rabiei provides insight into the necrotrophic effector repertoire.</title>
        <authorList>
            <person name="Verma S."/>
            <person name="Gazara R.K."/>
            <person name="Nizam S."/>
            <person name="Parween S."/>
            <person name="Chattopadhyay D."/>
            <person name="Verma P.K."/>
        </authorList>
    </citation>
    <scope>NUCLEOTIDE SEQUENCE [LARGE SCALE GENOMIC DNA]</scope>
    <source>
        <strain evidence="3 4">ArDII</strain>
    </source>
</reference>
<dbReference type="STRING" id="5454.A0A163JPF4"/>
<keyword evidence="2" id="KW-0560">Oxidoreductase</keyword>
<dbReference type="OrthoDB" id="288590at2759"/>
<name>A0A163JPF4_DIDRA</name>